<evidence type="ECO:0000259" key="2">
    <source>
        <dbReference type="SMART" id="SM00255"/>
    </source>
</evidence>
<evidence type="ECO:0000313" key="4">
    <source>
        <dbReference type="Proteomes" id="UP000027345"/>
    </source>
</evidence>
<protein>
    <recommendedName>
        <fullName evidence="2">TIR domain-containing protein</fullName>
    </recommendedName>
</protein>
<accession>A0A066UA00</accession>
<evidence type="ECO:0000256" key="1">
    <source>
        <dbReference type="SAM" id="MobiDB-lite"/>
    </source>
</evidence>
<dbReference type="InterPro" id="IPR000157">
    <property type="entry name" value="TIR_dom"/>
</dbReference>
<proteinExistence type="predicted"/>
<keyword evidence="4" id="KW-1185">Reference proteome</keyword>
<dbReference type="InterPro" id="IPR012347">
    <property type="entry name" value="Ferritin-like"/>
</dbReference>
<dbReference type="Pfam" id="PF13676">
    <property type="entry name" value="TIR_2"/>
    <property type="match status" value="1"/>
</dbReference>
<dbReference type="EMBL" id="JMQI01000030">
    <property type="protein sequence ID" value="KDN21058.1"/>
    <property type="molecule type" value="Genomic_DNA"/>
</dbReference>
<dbReference type="OrthoDB" id="9147462at2"/>
<dbReference type="SMART" id="SM00255">
    <property type="entry name" value="TIR"/>
    <property type="match status" value="1"/>
</dbReference>
<dbReference type="RefSeq" id="WP_043781139.1">
    <property type="nucleotide sequence ID" value="NZ_JMQI01000030.1"/>
</dbReference>
<reference evidence="3 4" key="1">
    <citation type="submission" date="2014-05" db="EMBL/GenBank/DDBJ databases">
        <title>Draft genome sequence of Amycolatopsis rifamycinica DSM 46095.</title>
        <authorList>
            <person name="Lal R."/>
            <person name="Saxena A."/>
            <person name="Kumari R."/>
            <person name="Mukherjee U."/>
            <person name="Singh P."/>
            <person name="Sangwan N."/>
            <person name="Mahato N.K."/>
        </authorList>
    </citation>
    <scope>NUCLEOTIDE SEQUENCE [LARGE SCALE GENOMIC DNA]</scope>
    <source>
        <strain evidence="3 4">DSM 46095</strain>
    </source>
</reference>
<dbReference type="STRING" id="287986.DV20_16850"/>
<dbReference type="AlphaFoldDB" id="A0A066UA00"/>
<dbReference type="Gene3D" id="1.20.1260.10">
    <property type="match status" value="1"/>
</dbReference>
<feature type="region of interest" description="Disordered" evidence="1">
    <location>
        <begin position="372"/>
        <end position="392"/>
    </location>
</feature>
<evidence type="ECO:0000313" key="3">
    <source>
        <dbReference type="EMBL" id="KDN21058.1"/>
    </source>
</evidence>
<gene>
    <name evidence="3" type="ORF">DV20_16850</name>
</gene>
<sequence length="392" mass="43907">MPDFMSEQPAVQCFLSFTHEDDSFLNFVTPLKNSLEKFCASAHGRKIEVFVDRESIGWGEDWRTKIQDGLNAAMVFIPVISMNYFYESGACREELSAFYAKANELGLTQLILPLLVLGHELVTGQSDDANIRIIEKLQYVDIKDAVLAGAGTPEWRRTMDVVADKLIKAIRSAEAALEKCKKGDRLAPAKDGPGLQEYKENLTKIGELLERQFDAISHSLDELAEEMRQLTGDVAGLRPEAIKARVVRAADTIKPMAVNIQQVGTAFETTVAETDSTIRSYMRLMDSHMTPDLVDRARREYDEFVEMLAGLMDLEARITEFLTQIRPLEAINAPLRAAIRPVRVGAQSMQLGMRTMRELSRIISNLLDGREGRVPEVSRPRPPGLRSVPRPT</sequence>
<dbReference type="SUPFAM" id="SSF52200">
    <property type="entry name" value="Toll/Interleukin receptor TIR domain"/>
    <property type="match status" value="1"/>
</dbReference>
<organism evidence="3 4">
    <name type="scientific">Amycolatopsis rifamycinica</name>
    <dbReference type="NCBI Taxonomy" id="287986"/>
    <lineage>
        <taxon>Bacteria</taxon>
        <taxon>Bacillati</taxon>
        <taxon>Actinomycetota</taxon>
        <taxon>Actinomycetes</taxon>
        <taxon>Pseudonocardiales</taxon>
        <taxon>Pseudonocardiaceae</taxon>
        <taxon>Amycolatopsis</taxon>
    </lineage>
</organism>
<dbReference type="GO" id="GO:0007165">
    <property type="term" value="P:signal transduction"/>
    <property type="evidence" value="ECO:0007669"/>
    <property type="project" value="InterPro"/>
</dbReference>
<dbReference type="Gene3D" id="3.40.50.10140">
    <property type="entry name" value="Toll/interleukin-1 receptor homology (TIR) domain"/>
    <property type="match status" value="1"/>
</dbReference>
<comment type="caution">
    <text evidence="3">The sequence shown here is derived from an EMBL/GenBank/DDBJ whole genome shotgun (WGS) entry which is preliminary data.</text>
</comment>
<name>A0A066UA00_9PSEU</name>
<dbReference type="eggNOG" id="COG3420">
    <property type="taxonomic scope" value="Bacteria"/>
</dbReference>
<dbReference type="Proteomes" id="UP000027345">
    <property type="component" value="Unassembled WGS sequence"/>
</dbReference>
<feature type="domain" description="TIR" evidence="2">
    <location>
        <begin position="10"/>
        <end position="165"/>
    </location>
</feature>
<dbReference type="InterPro" id="IPR035897">
    <property type="entry name" value="Toll_tir_struct_dom_sf"/>
</dbReference>